<dbReference type="AlphaFoldDB" id="A0ABD1CZI6"/>
<evidence type="ECO:0000256" key="2">
    <source>
        <dbReference type="SAM" id="SignalP"/>
    </source>
</evidence>
<reference evidence="3 4" key="1">
    <citation type="submission" date="2024-05" db="EMBL/GenBank/DDBJ databases">
        <title>Culex pipiens pipiens assembly and annotation.</title>
        <authorList>
            <person name="Alout H."/>
            <person name="Durand T."/>
        </authorList>
    </citation>
    <scope>NUCLEOTIDE SEQUENCE [LARGE SCALE GENOMIC DNA]</scope>
    <source>
        <strain evidence="3">HA-2024</strain>
        <tissue evidence="3">Whole body</tissue>
    </source>
</reference>
<gene>
    <name evidence="3" type="ORF">pipiens_013456</name>
</gene>
<feature type="compositionally biased region" description="Gly residues" evidence="1">
    <location>
        <begin position="148"/>
        <end position="160"/>
    </location>
</feature>
<accession>A0ABD1CZI6</accession>
<proteinExistence type="predicted"/>
<feature type="signal peptide" evidence="2">
    <location>
        <begin position="1"/>
        <end position="20"/>
    </location>
</feature>
<feature type="chain" id="PRO_5044756901" evidence="2">
    <location>
        <begin position="21"/>
        <end position="222"/>
    </location>
</feature>
<dbReference type="EMBL" id="JBEHCU010008630">
    <property type="protein sequence ID" value="KAL1381437.1"/>
    <property type="molecule type" value="Genomic_DNA"/>
</dbReference>
<evidence type="ECO:0000313" key="3">
    <source>
        <dbReference type="EMBL" id="KAL1381437.1"/>
    </source>
</evidence>
<feature type="region of interest" description="Disordered" evidence="1">
    <location>
        <begin position="108"/>
        <end position="160"/>
    </location>
</feature>
<dbReference type="SUPFAM" id="SSF57567">
    <property type="entry name" value="Serine protease inhibitors"/>
    <property type="match status" value="1"/>
</dbReference>
<evidence type="ECO:0000256" key="1">
    <source>
        <dbReference type="SAM" id="MobiDB-lite"/>
    </source>
</evidence>
<dbReference type="Proteomes" id="UP001562425">
    <property type="component" value="Unassembled WGS sequence"/>
</dbReference>
<keyword evidence="2" id="KW-0732">Signal</keyword>
<organism evidence="3 4">
    <name type="scientific">Culex pipiens pipiens</name>
    <name type="common">Northern house mosquito</name>
    <dbReference type="NCBI Taxonomy" id="38569"/>
    <lineage>
        <taxon>Eukaryota</taxon>
        <taxon>Metazoa</taxon>
        <taxon>Ecdysozoa</taxon>
        <taxon>Arthropoda</taxon>
        <taxon>Hexapoda</taxon>
        <taxon>Insecta</taxon>
        <taxon>Pterygota</taxon>
        <taxon>Neoptera</taxon>
        <taxon>Endopterygota</taxon>
        <taxon>Diptera</taxon>
        <taxon>Nematocera</taxon>
        <taxon>Culicoidea</taxon>
        <taxon>Culicidae</taxon>
        <taxon>Culicinae</taxon>
        <taxon>Culicini</taxon>
        <taxon>Culex</taxon>
        <taxon>Culex</taxon>
    </lineage>
</organism>
<dbReference type="CDD" id="cd19941">
    <property type="entry name" value="TIL"/>
    <property type="match status" value="1"/>
</dbReference>
<keyword evidence="4" id="KW-1185">Reference proteome</keyword>
<name>A0ABD1CZI6_CULPP</name>
<dbReference type="Gene3D" id="2.10.25.10">
    <property type="entry name" value="Laminin"/>
    <property type="match status" value="1"/>
</dbReference>
<evidence type="ECO:0000313" key="4">
    <source>
        <dbReference type="Proteomes" id="UP001562425"/>
    </source>
</evidence>
<comment type="caution">
    <text evidence="3">The sequence shown here is derived from an EMBL/GenBank/DDBJ whole genome shotgun (WGS) entry which is preliminary data.</text>
</comment>
<sequence length="222" mass="23641">MELQVTLIVCLSALMIEVSSETQAILSCGPNEYIVPFLPMCESTCYRTCAPIQSQIARPTCICNPTFVRYNGQCIPATACPQVQPPVGGPSGGASNGPYQQVASLWEDPQSAGQPGNSMGSSGGIVSQPGSGSQGSGMGSTGAMVGQPGSGMGSSGGIRGWNGFWRSDDWPTRNWQPGIWNGISRNDDWPTRNWHGIGRSDDWATWNWNPGIWNGLWRSGIS</sequence>
<dbReference type="InterPro" id="IPR036084">
    <property type="entry name" value="Ser_inhib-like_sf"/>
</dbReference>
<protein>
    <submittedName>
        <fullName evidence="3">Uncharacterized protein</fullName>
    </submittedName>
</protein>